<dbReference type="InterPro" id="IPR002777">
    <property type="entry name" value="PFD_beta-like"/>
</dbReference>
<dbReference type="InterPro" id="IPR009053">
    <property type="entry name" value="Prefoldin"/>
</dbReference>
<dbReference type="GO" id="GO:0016272">
    <property type="term" value="C:prefoldin complex"/>
    <property type="evidence" value="ECO:0007669"/>
    <property type="project" value="InterPro"/>
</dbReference>
<keyword evidence="7" id="KW-1185">Reference proteome</keyword>
<organism evidence="6 7">
    <name type="scientific">Diploptera punctata</name>
    <name type="common">Pacific beetle cockroach</name>
    <dbReference type="NCBI Taxonomy" id="6984"/>
    <lineage>
        <taxon>Eukaryota</taxon>
        <taxon>Metazoa</taxon>
        <taxon>Ecdysozoa</taxon>
        <taxon>Arthropoda</taxon>
        <taxon>Hexapoda</taxon>
        <taxon>Insecta</taxon>
        <taxon>Pterygota</taxon>
        <taxon>Neoptera</taxon>
        <taxon>Polyneoptera</taxon>
        <taxon>Dictyoptera</taxon>
        <taxon>Blattodea</taxon>
        <taxon>Blaberoidea</taxon>
        <taxon>Blaberidae</taxon>
        <taxon>Diplopterinae</taxon>
        <taxon>Diploptera</taxon>
    </lineage>
</organism>
<protein>
    <recommendedName>
        <fullName evidence="8">Prefoldin subunit 2</fullName>
    </recommendedName>
</protein>
<reference evidence="6" key="1">
    <citation type="journal article" date="2023" name="IScience">
        <title>Live-bearing cockroach genome reveals convergent evolutionary mechanisms linked to viviparity in insects and beyond.</title>
        <authorList>
            <person name="Fouks B."/>
            <person name="Harrison M.C."/>
            <person name="Mikhailova A.A."/>
            <person name="Marchal E."/>
            <person name="English S."/>
            <person name="Carruthers M."/>
            <person name="Jennings E.C."/>
            <person name="Chiamaka E.L."/>
            <person name="Frigard R.A."/>
            <person name="Pippel M."/>
            <person name="Attardo G.M."/>
            <person name="Benoit J.B."/>
            <person name="Bornberg-Bauer E."/>
            <person name="Tobe S.S."/>
        </authorList>
    </citation>
    <scope>NUCLEOTIDE SEQUENCE</scope>
    <source>
        <strain evidence="6">Stay&amp;Tobe</strain>
    </source>
</reference>
<evidence type="ECO:0000313" key="7">
    <source>
        <dbReference type="Proteomes" id="UP001233999"/>
    </source>
</evidence>
<sequence length="146" mass="16702">MAGEGKKSKPKVKSNEEVFSGFQQLRGEQRHMANKLSEMELELHEHKIVIDTLQEVEGDRKCYKMIGGVLCERTVKEVLPMLISNRDQLTKFIESLNEQLIKKGQEVNEYKEKHNIKVRGQDEHTSGESEGEKKPRAGNVLVVNPM</sequence>
<dbReference type="GO" id="GO:0006457">
    <property type="term" value="P:protein folding"/>
    <property type="evidence" value="ECO:0007669"/>
    <property type="project" value="InterPro"/>
</dbReference>
<dbReference type="PANTHER" id="PTHR13303">
    <property type="entry name" value="PREFOLDIN SUBUNIT 2"/>
    <property type="match status" value="1"/>
</dbReference>
<evidence type="ECO:0000256" key="3">
    <source>
        <dbReference type="ARBA" id="ARBA00023186"/>
    </source>
</evidence>
<keyword evidence="3" id="KW-0143">Chaperone</keyword>
<evidence type="ECO:0000256" key="5">
    <source>
        <dbReference type="SAM" id="MobiDB-lite"/>
    </source>
</evidence>
<dbReference type="SUPFAM" id="SSF46579">
    <property type="entry name" value="Prefoldin"/>
    <property type="match status" value="1"/>
</dbReference>
<dbReference type="AlphaFoldDB" id="A0AAD8EC38"/>
<gene>
    <name evidence="6" type="ORF">L9F63_021086</name>
</gene>
<evidence type="ECO:0000256" key="4">
    <source>
        <dbReference type="ARBA" id="ARBA00024667"/>
    </source>
</evidence>
<dbReference type="Pfam" id="PF01920">
    <property type="entry name" value="Prefoldin_2"/>
    <property type="match status" value="1"/>
</dbReference>
<dbReference type="InterPro" id="IPR027235">
    <property type="entry name" value="PFD2"/>
</dbReference>
<proteinExistence type="inferred from homology"/>
<dbReference type="FunFam" id="1.10.287.370:FF:000002">
    <property type="entry name" value="Prefoldin subunit 2"/>
    <property type="match status" value="1"/>
</dbReference>
<evidence type="ECO:0000313" key="6">
    <source>
        <dbReference type="EMBL" id="KAJ9584576.1"/>
    </source>
</evidence>
<reference evidence="6" key="2">
    <citation type="submission" date="2023-05" db="EMBL/GenBank/DDBJ databases">
        <authorList>
            <person name="Fouks B."/>
        </authorList>
    </citation>
    <scope>NUCLEOTIDE SEQUENCE</scope>
    <source>
        <strain evidence="6">Stay&amp;Tobe</strain>
        <tissue evidence="6">Testes</tissue>
    </source>
</reference>
<evidence type="ECO:0000256" key="2">
    <source>
        <dbReference type="ARBA" id="ARBA00011695"/>
    </source>
</evidence>
<comment type="caution">
    <text evidence="6">The sequence shown here is derived from an EMBL/GenBank/DDBJ whole genome shotgun (WGS) entry which is preliminary data.</text>
</comment>
<feature type="region of interest" description="Disordered" evidence="5">
    <location>
        <begin position="118"/>
        <end position="146"/>
    </location>
</feature>
<dbReference type="CDD" id="cd23163">
    <property type="entry name" value="Prefoldin_2"/>
    <property type="match status" value="1"/>
</dbReference>
<dbReference type="GO" id="GO:0051082">
    <property type="term" value="F:unfolded protein binding"/>
    <property type="evidence" value="ECO:0007669"/>
    <property type="project" value="InterPro"/>
</dbReference>
<comment type="similarity">
    <text evidence="1">Belongs to the prefoldin subunit beta family.</text>
</comment>
<dbReference type="EMBL" id="JASPKZ010007392">
    <property type="protein sequence ID" value="KAJ9584576.1"/>
    <property type="molecule type" value="Genomic_DNA"/>
</dbReference>
<accession>A0AAD8EC38</accession>
<comment type="subunit">
    <text evidence="2">Heterohexamer of two PFD-alpha type and four PFD-beta type subunits.</text>
</comment>
<dbReference type="Gene3D" id="1.10.287.370">
    <property type="match status" value="1"/>
</dbReference>
<name>A0AAD8EC38_DIPPU</name>
<feature type="compositionally biased region" description="Basic and acidic residues" evidence="5">
    <location>
        <begin position="118"/>
        <end position="135"/>
    </location>
</feature>
<dbReference type="Proteomes" id="UP001233999">
    <property type="component" value="Unassembled WGS sequence"/>
</dbReference>
<comment type="function">
    <text evidence="4">Binds specifically to cytosolic chaperonin (c-CPN) and transfers target proteins to it. Binds to nascent polypeptide chain and promotes folding in an environment in which there are many competing pathways for nonnative proteins.</text>
</comment>
<evidence type="ECO:0008006" key="8">
    <source>
        <dbReference type="Google" id="ProtNLM"/>
    </source>
</evidence>
<evidence type="ECO:0000256" key="1">
    <source>
        <dbReference type="ARBA" id="ARBA00008045"/>
    </source>
</evidence>